<feature type="compositionally biased region" description="Low complexity" evidence="1">
    <location>
        <begin position="636"/>
        <end position="661"/>
    </location>
</feature>
<keyword evidence="2" id="KW-0472">Membrane</keyword>
<feature type="compositionally biased region" description="Acidic residues" evidence="1">
    <location>
        <begin position="662"/>
        <end position="671"/>
    </location>
</feature>
<evidence type="ECO:0000313" key="4">
    <source>
        <dbReference type="EMBL" id="XAO46870.1"/>
    </source>
</evidence>
<reference evidence="4 5" key="1">
    <citation type="submission" date="2023-05" db="EMBL/GenBank/DDBJ databases">
        <title>Glutamicibacter sp. B1, complete genome.</title>
        <authorList>
            <person name="Long Y.H."/>
            <person name="Fang T."/>
            <person name="Li X.Y."/>
        </authorList>
    </citation>
    <scope>NUCLEOTIDE SEQUENCE [LARGE SCALE GENOMIC DNA]</scope>
    <source>
        <strain evidence="4 5">B1</strain>
    </source>
</reference>
<evidence type="ECO:0000256" key="1">
    <source>
        <dbReference type="SAM" id="MobiDB-lite"/>
    </source>
</evidence>
<keyword evidence="3" id="KW-0732">Signal</keyword>
<keyword evidence="5" id="KW-1185">Reference proteome</keyword>
<feature type="region of interest" description="Disordered" evidence="1">
    <location>
        <begin position="599"/>
        <end position="619"/>
    </location>
</feature>
<feature type="transmembrane region" description="Helical" evidence="2">
    <location>
        <begin position="710"/>
        <end position="730"/>
    </location>
</feature>
<evidence type="ECO:0000313" key="5">
    <source>
        <dbReference type="Proteomes" id="UP001486888"/>
    </source>
</evidence>
<evidence type="ECO:0000256" key="2">
    <source>
        <dbReference type="SAM" id="Phobius"/>
    </source>
</evidence>
<feature type="chain" id="PRO_5043369199" description="Gram-positive cocci surface proteins LPxTG domain-containing protein" evidence="3">
    <location>
        <begin position="42"/>
        <end position="737"/>
    </location>
</feature>
<dbReference type="EMBL" id="CP125942">
    <property type="protein sequence ID" value="XAO46870.1"/>
    <property type="molecule type" value="Genomic_DNA"/>
</dbReference>
<feature type="compositionally biased region" description="Basic and acidic residues" evidence="1">
    <location>
        <begin position="685"/>
        <end position="702"/>
    </location>
</feature>
<evidence type="ECO:0000256" key="3">
    <source>
        <dbReference type="SAM" id="SignalP"/>
    </source>
</evidence>
<keyword evidence="2" id="KW-1133">Transmembrane helix</keyword>
<protein>
    <recommendedName>
        <fullName evidence="6">Gram-positive cocci surface proteins LPxTG domain-containing protein</fullName>
    </recommendedName>
</protein>
<keyword evidence="2" id="KW-0812">Transmembrane</keyword>
<feature type="region of interest" description="Disordered" evidence="1">
    <location>
        <begin position="634"/>
        <end position="702"/>
    </location>
</feature>
<proteinExistence type="predicted"/>
<evidence type="ECO:0008006" key="6">
    <source>
        <dbReference type="Google" id="ProtNLM"/>
    </source>
</evidence>
<feature type="region of interest" description="Disordered" evidence="1">
    <location>
        <begin position="281"/>
        <end position="429"/>
    </location>
</feature>
<dbReference type="AlphaFoldDB" id="A0AAU6WGH5"/>
<dbReference type="RefSeq" id="WP_345473491.1">
    <property type="nucleotide sequence ID" value="NZ_CP125942.1"/>
</dbReference>
<gene>
    <name evidence="4" type="ORF">QMQ05_04905</name>
</gene>
<name>A0AAU6WGH5_9MICC</name>
<feature type="compositionally biased region" description="Low complexity" evidence="1">
    <location>
        <begin position="288"/>
        <end position="403"/>
    </location>
</feature>
<feature type="compositionally biased region" description="Polar residues" evidence="1">
    <location>
        <begin position="675"/>
        <end position="684"/>
    </location>
</feature>
<accession>A0AAU6WGH5</accession>
<feature type="signal peptide" evidence="3">
    <location>
        <begin position="1"/>
        <end position="41"/>
    </location>
</feature>
<organism evidence="4 5">
    <name type="scientific">Glutamicibacter ectropisis</name>
    <dbReference type="NCBI Taxonomy" id="3046593"/>
    <lineage>
        <taxon>Bacteria</taxon>
        <taxon>Bacillati</taxon>
        <taxon>Actinomycetota</taxon>
        <taxon>Actinomycetes</taxon>
        <taxon>Micrococcales</taxon>
        <taxon>Micrococcaceae</taxon>
        <taxon>Glutamicibacter</taxon>
    </lineage>
</organism>
<sequence>MNRISRKHTRSTRLPLAVITAGSLAISGISVGVASSTPAEAASKVSISVANPASDAPPIYNLHPVTAVNNGEENFKYNDAATDFKAGKIVFDTLPGLIKDGTPISGSASVFPNSGEAYDNVSVANDQVTITIDPNPNPTAPNEEGYITRQVNYGFNLENADRTYLGGAINKPADGLRLVTGSIEKLSGTPLIETGSASWKFDVPADFFSLTGATATISYYSKDPAAEETSGFVDLDVEDIALVNNQVVLKDSRLPQLTEGDGYFVRLNGANGKDYATSYVGLYDKSPEPTAEPTETTEPTVEPTETTEPTAEPTETSEPTTEPTVEPTETTEPTAEPTETSEPTTEPTVEPTETTEPTAKPTETSEPTTEPTVEPTETTEPTAKPTETSEPTTEPTVEPTEVPEAQDPESGDHVAPGEENLSYDSESSSVAEGTYVFNTNTHVNDGDVAVTYRTSPEANPQIITGSVKDGKLTITADDSFASSLKDHNQLLVSVEDSNGRVISALIAGSSALSLDSKIVDSRLGVLLAETGQKELTFKIPNEFPQITDDNYDYELQYVTSDGKPTALNSVDFTVNDRSLVINDSRTPELTAGTYYLKGTKKTTSGSEDDATGAKSRVAAEDSATVSTWFGLFASAPEPTTEPTENPTVEPSEDPSNTPSDDPTSEPSDDESTPSQNATVTPTASDDQRKTSEDEHGRDDKLAETGASSGLLLAGGLALGLIAVGAIAISVRRRGRHG</sequence>
<dbReference type="Proteomes" id="UP001486888">
    <property type="component" value="Chromosome"/>
</dbReference>
<dbReference type="KEGG" id="gey:QMQ05_04905"/>